<feature type="signal peptide" evidence="1">
    <location>
        <begin position="1"/>
        <end position="24"/>
    </location>
</feature>
<reference evidence="2 3" key="1">
    <citation type="journal article" date="2016" name="Sci. Rep.">
        <title>The Dendrobium catenatum Lindl. genome sequence provides insights into polysaccharide synthase, floral development and adaptive evolution.</title>
        <authorList>
            <person name="Zhang G.Q."/>
            <person name="Xu Q."/>
            <person name="Bian C."/>
            <person name="Tsai W.C."/>
            <person name="Yeh C.M."/>
            <person name="Liu K.W."/>
            <person name="Yoshida K."/>
            <person name="Zhang L.S."/>
            <person name="Chang S.B."/>
            <person name="Chen F."/>
            <person name="Shi Y."/>
            <person name="Su Y.Y."/>
            <person name="Zhang Y.Q."/>
            <person name="Chen L.J."/>
            <person name="Yin Y."/>
            <person name="Lin M."/>
            <person name="Huang H."/>
            <person name="Deng H."/>
            <person name="Wang Z.W."/>
            <person name="Zhu S.L."/>
            <person name="Zhao X."/>
            <person name="Deng C."/>
            <person name="Niu S.C."/>
            <person name="Huang J."/>
            <person name="Wang M."/>
            <person name="Liu G.H."/>
            <person name="Yang H.J."/>
            <person name="Xiao X.J."/>
            <person name="Hsiao Y.Y."/>
            <person name="Wu W.L."/>
            <person name="Chen Y.Y."/>
            <person name="Mitsuda N."/>
            <person name="Ohme-Takagi M."/>
            <person name="Luo Y.B."/>
            <person name="Van de Peer Y."/>
            <person name="Liu Z.J."/>
        </authorList>
    </citation>
    <scope>NUCLEOTIDE SEQUENCE [LARGE SCALE GENOMIC DNA]</scope>
    <source>
        <tissue evidence="2">The whole plant</tissue>
    </source>
</reference>
<proteinExistence type="predicted"/>
<keyword evidence="1" id="KW-0732">Signal</keyword>
<dbReference type="AlphaFoldDB" id="A0A2I0WBX1"/>
<dbReference type="EMBL" id="KZ502784">
    <property type="protein sequence ID" value="PKU73142.1"/>
    <property type="molecule type" value="Genomic_DNA"/>
</dbReference>
<feature type="chain" id="PRO_5014152932" evidence="1">
    <location>
        <begin position="25"/>
        <end position="133"/>
    </location>
</feature>
<reference evidence="2 3" key="2">
    <citation type="journal article" date="2017" name="Nature">
        <title>The Apostasia genome and the evolution of orchids.</title>
        <authorList>
            <person name="Zhang G.Q."/>
            <person name="Liu K.W."/>
            <person name="Li Z."/>
            <person name="Lohaus R."/>
            <person name="Hsiao Y.Y."/>
            <person name="Niu S.C."/>
            <person name="Wang J.Y."/>
            <person name="Lin Y.C."/>
            <person name="Xu Q."/>
            <person name="Chen L.J."/>
            <person name="Yoshida K."/>
            <person name="Fujiwara S."/>
            <person name="Wang Z.W."/>
            <person name="Zhang Y.Q."/>
            <person name="Mitsuda N."/>
            <person name="Wang M."/>
            <person name="Liu G.H."/>
            <person name="Pecoraro L."/>
            <person name="Huang H.X."/>
            <person name="Xiao X.J."/>
            <person name="Lin M."/>
            <person name="Wu X.Y."/>
            <person name="Wu W.L."/>
            <person name="Chen Y.Y."/>
            <person name="Chang S.B."/>
            <person name="Sakamoto S."/>
            <person name="Ohme-Takagi M."/>
            <person name="Yagi M."/>
            <person name="Zeng S.J."/>
            <person name="Shen C.Y."/>
            <person name="Yeh C.M."/>
            <person name="Luo Y.B."/>
            <person name="Tsai W.C."/>
            <person name="Van de Peer Y."/>
            <person name="Liu Z.J."/>
        </authorList>
    </citation>
    <scope>NUCLEOTIDE SEQUENCE [LARGE SCALE GENOMIC DNA]</scope>
    <source>
        <tissue evidence="2">The whole plant</tissue>
    </source>
</reference>
<gene>
    <name evidence="2" type="ORF">MA16_Dca016209</name>
</gene>
<dbReference type="Proteomes" id="UP000233837">
    <property type="component" value="Unassembled WGS sequence"/>
</dbReference>
<sequence length="133" mass="14598">MSVAGYRGHLLLLLLRLRVRPLDLDYINSNNKRCKEKESAELHFAKRNRVITEELENSHPGNNYKIFSELEAIYKPDGSNSTATEPVNIKTTGSGSALTGDDHPLIAPVTTAKLTRISRKLNTIIVVVGAGDG</sequence>
<evidence type="ECO:0000313" key="2">
    <source>
        <dbReference type="EMBL" id="PKU73142.1"/>
    </source>
</evidence>
<keyword evidence="3" id="KW-1185">Reference proteome</keyword>
<accession>A0A2I0WBX1</accession>
<organism evidence="2 3">
    <name type="scientific">Dendrobium catenatum</name>
    <dbReference type="NCBI Taxonomy" id="906689"/>
    <lineage>
        <taxon>Eukaryota</taxon>
        <taxon>Viridiplantae</taxon>
        <taxon>Streptophyta</taxon>
        <taxon>Embryophyta</taxon>
        <taxon>Tracheophyta</taxon>
        <taxon>Spermatophyta</taxon>
        <taxon>Magnoliopsida</taxon>
        <taxon>Liliopsida</taxon>
        <taxon>Asparagales</taxon>
        <taxon>Orchidaceae</taxon>
        <taxon>Epidendroideae</taxon>
        <taxon>Malaxideae</taxon>
        <taxon>Dendrobiinae</taxon>
        <taxon>Dendrobium</taxon>
    </lineage>
</organism>
<protein>
    <submittedName>
        <fullName evidence="2">Uncharacterized protein</fullName>
    </submittedName>
</protein>
<evidence type="ECO:0000313" key="3">
    <source>
        <dbReference type="Proteomes" id="UP000233837"/>
    </source>
</evidence>
<evidence type="ECO:0000256" key="1">
    <source>
        <dbReference type="SAM" id="SignalP"/>
    </source>
</evidence>
<name>A0A2I0WBX1_9ASPA</name>